<evidence type="ECO:0000256" key="1">
    <source>
        <dbReference type="ARBA" id="ARBA00005384"/>
    </source>
</evidence>
<dbReference type="PANTHER" id="PTHR46577">
    <property type="entry name" value="HTH-TYPE TRANSCRIPTIONAL REGULATORY PROTEIN GABR"/>
    <property type="match status" value="1"/>
</dbReference>
<protein>
    <submittedName>
        <fullName evidence="7">Transcriptional regulator, GntR family</fullName>
    </submittedName>
</protein>
<keyword evidence="3" id="KW-0805">Transcription regulation</keyword>
<reference evidence="7 8" key="1">
    <citation type="submission" date="2016-10" db="EMBL/GenBank/DDBJ databases">
        <authorList>
            <person name="de Groot N.N."/>
        </authorList>
    </citation>
    <scope>NUCLEOTIDE SEQUENCE [LARGE SCALE GENOMIC DNA]</scope>
    <source>
        <strain evidence="7 8">DSM 14858</strain>
    </source>
</reference>
<dbReference type="Pfam" id="PF00155">
    <property type="entry name" value="Aminotran_1_2"/>
    <property type="match status" value="1"/>
</dbReference>
<dbReference type="Gene3D" id="3.40.640.10">
    <property type="entry name" value="Type I PLP-dependent aspartate aminotransferase-like (Major domain)"/>
    <property type="match status" value="1"/>
</dbReference>
<dbReference type="SUPFAM" id="SSF53383">
    <property type="entry name" value="PLP-dependent transferases"/>
    <property type="match status" value="1"/>
</dbReference>
<dbReference type="GO" id="GO:0003677">
    <property type="term" value="F:DNA binding"/>
    <property type="evidence" value="ECO:0007669"/>
    <property type="project" value="UniProtKB-KW"/>
</dbReference>
<feature type="domain" description="HTH gntR-type" evidence="6">
    <location>
        <begin position="16"/>
        <end position="84"/>
    </location>
</feature>
<dbReference type="InterPro" id="IPR051446">
    <property type="entry name" value="HTH_trans_reg/aminotransferase"/>
</dbReference>
<dbReference type="RefSeq" id="WP_092761528.1">
    <property type="nucleotide sequence ID" value="NZ_FNZQ01000002.1"/>
</dbReference>
<dbReference type="InterPro" id="IPR036390">
    <property type="entry name" value="WH_DNA-bd_sf"/>
</dbReference>
<name>A0A1H7KZ17_9RHOB</name>
<evidence type="ECO:0000256" key="3">
    <source>
        <dbReference type="ARBA" id="ARBA00023015"/>
    </source>
</evidence>
<gene>
    <name evidence="7" type="ORF">SAMN04488526_1555</name>
</gene>
<accession>A0A1H7KZ17</accession>
<dbReference type="InterPro" id="IPR015421">
    <property type="entry name" value="PyrdxlP-dep_Trfase_major"/>
</dbReference>
<sequence length="491" mass="54538">MAIAVEQFFLDPAHRGTLQRQLQEIVTGAILAGRFRPGDRMPSSRGLARHLGISRITVTLAYTELVANDYLSSRGRSGYFVSESAPRPPSFPTQTPSESRVDWSRVLGQRFPPATILTRPEDWRRYRYPFIYGQADARLFDHQNWRKCALQALGARDFAAMTEDSYGRDDPHLIEQIIRNILPRRGIVATPAEVLVTMGAQNALWMLAQVLLTQRRTAAMEFPCYPALREILRQARCNTLEVAVDGHGLPPDDVPPTTDVVFVTPSHHCPTSATMPVARRRELLARAEQDDFLIVEDDYEFELAFTASPSPALKSLDRGGRVAYIGSFAKSLFPGLRLGYIVAPEPLIRELRTLRSLLVRHVPGHMQRATAYFLAQGHYDAQVHKMARAYRERRAVAEVSIQSNGLSIAGASSFGGSSFWMEAPPGIQSAALAERLRQRQVLIEPAAAFFGDGRDPGTHYRLAYSSISVADIPEGIRRVAEECAAMARGAA</sequence>
<dbReference type="Proteomes" id="UP000199283">
    <property type="component" value="Unassembled WGS sequence"/>
</dbReference>
<dbReference type="Gene3D" id="1.10.10.10">
    <property type="entry name" value="Winged helix-like DNA-binding domain superfamily/Winged helix DNA-binding domain"/>
    <property type="match status" value="1"/>
</dbReference>
<dbReference type="SMART" id="SM00345">
    <property type="entry name" value="HTH_GNTR"/>
    <property type="match status" value="1"/>
</dbReference>
<dbReference type="SUPFAM" id="SSF46785">
    <property type="entry name" value="Winged helix' DNA-binding domain"/>
    <property type="match status" value="1"/>
</dbReference>
<keyword evidence="4" id="KW-0238">DNA-binding</keyword>
<dbReference type="OrthoDB" id="9808770at2"/>
<evidence type="ECO:0000256" key="2">
    <source>
        <dbReference type="ARBA" id="ARBA00022898"/>
    </source>
</evidence>
<dbReference type="InterPro" id="IPR036388">
    <property type="entry name" value="WH-like_DNA-bd_sf"/>
</dbReference>
<dbReference type="InterPro" id="IPR015424">
    <property type="entry name" value="PyrdxlP-dep_Trfase"/>
</dbReference>
<dbReference type="GO" id="GO:0030170">
    <property type="term" value="F:pyridoxal phosphate binding"/>
    <property type="evidence" value="ECO:0007669"/>
    <property type="project" value="InterPro"/>
</dbReference>
<organism evidence="7 8">
    <name type="scientific">Jannaschia helgolandensis</name>
    <dbReference type="NCBI Taxonomy" id="188906"/>
    <lineage>
        <taxon>Bacteria</taxon>
        <taxon>Pseudomonadati</taxon>
        <taxon>Pseudomonadota</taxon>
        <taxon>Alphaproteobacteria</taxon>
        <taxon>Rhodobacterales</taxon>
        <taxon>Roseobacteraceae</taxon>
        <taxon>Jannaschia</taxon>
    </lineage>
</organism>
<keyword evidence="8" id="KW-1185">Reference proteome</keyword>
<dbReference type="CDD" id="cd07377">
    <property type="entry name" value="WHTH_GntR"/>
    <property type="match status" value="1"/>
</dbReference>
<dbReference type="InterPro" id="IPR000524">
    <property type="entry name" value="Tscrpt_reg_HTH_GntR"/>
</dbReference>
<proteinExistence type="inferred from homology"/>
<dbReference type="PANTHER" id="PTHR46577:SF1">
    <property type="entry name" value="HTH-TYPE TRANSCRIPTIONAL REGULATORY PROTEIN GABR"/>
    <property type="match status" value="1"/>
</dbReference>
<dbReference type="InterPro" id="IPR004839">
    <property type="entry name" value="Aminotransferase_I/II_large"/>
</dbReference>
<evidence type="ECO:0000256" key="5">
    <source>
        <dbReference type="ARBA" id="ARBA00023163"/>
    </source>
</evidence>
<evidence type="ECO:0000313" key="8">
    <source>
        <dbReference type="Proteomes" id="UP000199283"/>
    </source>
</evidence>
<dbReference type="PROSITE" id="PS50949">
    <property type="entry name" value="HTH_GNTR"/>
    <property type="match status" value="1"/>
</dbReference>
<dbReference type="EMBL" id="FNZQ01000002">
    <property type="protein sequence ID" value="SEK91982.1"/>
    <property type="molecule type" value="Genomic_DNA"/>
</dbReference>
<dbReference type="Pfam" id="PF00392">
    <property type="entry name" value="GntR"/>
    <property type="match status" value="1"/>
</dbReference>
<dbReference type="STRING" id="188906.SAMN04488526_1555"/>
<keyword evidence="5" id="KW-0804">Transcription</keyword>
<dbReference type="GO" id="GO:0003700">
    <property type="term" value="F:DNA-binding transcription factor activity"/>
    <property type="evidence" value="ECO:0007669"/>
    <property type="project" value="InterPro"/>
</dbReference>
<evidence type="ECO:0000256" key="4">
    <source>
        <dbReference type="ARBA" id="ARBA00023125"/>
    </source>
</evidence>
<dbReference type="AlphaFoldDB" id="A0A1H7KZ17"/>
<evidence type="ECO:0000313" key="7">
    <source>
        <dbReference type="EMBL" id="SEK91982.1"/>
    </source>
</evidence>
<keyword evidence="2" id="KW-0663">Pyridoxal phosphate</keyword>
<comment type="similarity">
    <text evidence="1">In the C-terminal section; belongs to the class-I pyridoxal-phosphate-dependent aminotransferase family.</text>
</comment>
<evidence type="ECO:0000259" key="6">
    <source>
        <dbReference type="PROSITE" id="PS50949"/>
    </source>
</evidence>
<dbReference type="CDD" id="cd00609">
    <property type="entry name" value="AAT_like"/>
    <property type="match status" value="1"/>
</dbReference>